<feature type="transmembrane region" description="Helical" evidence="6">
    <location>
        <begin position="391"/>
        <end position="419"/>
    </location>
</feature>
<evidence type="ECO:0000256" key="4">
    <source>
        <dbReference type="ARBA" id="ARBA00022989"/>
    </source>
</evidence>
<dbReference type="Gene3D" id="3.40.50.300">
    <property type="entry name" value="P-loop containing nucleotide triphosphate hydrolases"/>
    <property type="match status" value="1"/>
</dbReference>
<dbReference type="InterPro" id="IPR026082">
    <property type="entry name" value="ABCA"/>
</dbReference>
<feature type="domain" description="ABC transporter" evidence="7">
    <location>
        <begin position="645"/>
        <end position="784"/>
    </location>
</feature>
<dbReference type="InterPro" id="IPR017871">
    <property type="entry name" value="ABC_transporter-like_CS"/>
</dbReference>
<dbReference type="GO" id="GO:0016020">
    <property type="term" value="C:membrane"/>
    <property type="evidence" value="ECO:0007669"/>
    <property type="project" value="UniProtKB-SubCell"/>
</dbReference>
<dbReference type="Pfam" id="PF12698">
    <property type="entry name" value="ABC2_membrane_3"/>
    <property type="match status" value="1"/>
</dbReference>
<evidence type="ECO:0000256" key="2">
    <source>
        <dbReference type="ARBA" id="ARBA00008526"/>
    </source>
</evidence>
<dbReference type="AlphaFoldDB" id="A0AAV1DZT6"/>
<feature type="transmembrane region" description="Helical" evidence="6">
    <location>
        <begin position="431"/>
        <end position="452"/>
    </location>
</feature>
<dbReference type="GO" id="GO:0005319">
    <property type="term" value="F:lipid transporter activity"/>
    <property type="evidence" value="ECO:0007669"/>
    <property type="project" value="TreeGrafter"/>
</dbReference>
<feature type="domain" description="ABC-2 type transporter transmembrane" evidence="8">
    <location>
        <begin position="349"/>
        <end position="555"/>
    </location>
</feature>
<feature type="transmembrane region" description="Helical" evidence="6">
    <location>
        <begin position="458"/>
        <end position="481"/>
    </location>
</feature>
<dbReference type="InterPro" id="IPR013525">
    <property type="entry name" value="ABC2_TM"/>
</dbReference>
<evidence type="ECO:0000259" key="8">
    <source>
        <dbReference type="Pfam" id="PF12698"/>
    </source>
</evidence>
<dbReference type="PANTHER" id="PTHR19229">
    <property type="entry name" value="ATP-BINDING CASSETTE TRANSPORTER SUBFAMILY A ABCA"/>
    <property type="match status" value="1"/>
</dbReference>
<comment type="similarity">
    <text evidence="2">Belongs to the ABC transporter superfamily. ABCA family. CPR flippase (TC 3.A.1.211) subfamily.</text>
</comment>
<accession>A0AAV1DZT6</accession>
<name>A0AAV1DZT6_OLDCO</name>
<dbReference type="Pfam" id="PF00005">
    <property type="entry name" value="ABC_tran"/>
    <property type="match status" value="1"/>
</dbReference>
<dbReference type="Proteomes" id="UP001161247">
    <property type="component" value="Chromosome 7"/>
</dbReference>
<evidence type="ECO:0000256" key="5">
    <source>
        <dbReference type="ARBA" id="ARBA00023136"/>
    </source>
</evidence>
<feature type="transmembrane region" description="Helical" evidence="6">
    <location>
        <begin position="539"/>
        <end position="557"/>
    </location>
</feature>
<evidence type="ECO:0000313" key="10">
    <source>
        <dbReference type="Proteomes" id="UP001161247"/>
    </source>
</evidence>
<evidence type="ECO:0000313" key="9">
    <source>
        <dbReference type="EMBL" id="CAI9112233.1"/>
    </source>
</evidence>
<reference evidence="9" key="1">
    <citation type="submission" date="2023-03" db="EMBL/GenBank/DDBJ databases">
        <authorList>
            <person name="Julca I."/>
        </authorList>
    </citation>
    <scope>NUCLEOTIDE SEQUENCE</scope>
</reference>
<dbReference type="GO" id="GO:0140359">
    <property type="term" value="F:ABC-type transporter activity"/>
    <property type="evidence" value="ECO:0007669"/>
    <property type="project" value="InterPro"/>
</dbReference>
<evidence type="ECO:0000256" key="6">
    <source>
        <dbReference type="SAM" id="Phobius"/>
    </source>
</evidence>
<protein>
    <submittedName>
        <fullName evidence="9">OLC1v1012650C1</fullName>
    </submittedName>
</protein>
<evidence type="ECO:0000259" key="7">
    <source>
        <dbReference type="Pfam" id="PF00005"/>
    </source>
</evidence>
<keyword evidence="5 6" id="KW-0472">Membrane</keyword>
<evidence type="ECO:0000256" key="1">
    <source>
        <dbReference type="ARBA" id="ARBA00004141"/>
    </source>
</evidence>
<dbReference type="InterPro" id="IPR027417">
    <property type="entry name" value="P-loop_NTPase"/>
</dbReference>
<sequence>MADSSHGPASFWTQADALLRKNLAFHKRNIRSNVQLVLFPLVLCMLLITIQTVVNIELSQPALRCGCICVDSNGDGKCEKKCGIEYSTVDQAWSCPVASPAQWPPLLQIPAPEYRAVQSEFIASMDLPKESCRKSSSCPATILLTGKNRTLGRNLGANMIPRSSSFNISDISHTMANNILGSDSKPQPTFLMEPAFFSNLSFYYLQRHCPTNSSFTVPFKFGSAVLKLECSCVQGLNLWRHSSSEINDEVYKGYRRGNPKRKINEIIAAYDFLDTDATRFNVSILYNSTYRNETGKYPISAIRMPRSVNMASNAYLQFLLGPGFKILFEFVKSMPKQESLLRLEISTRLGPLFFTWVILQLFPVILTSLVYEKEQRLRIMMKMHGLGDGPYWMISYSYFLLLSSVYMIVFVTFGSLIGLKFFTLNDYSVQLVLYFLYINLQIALAFLVSGLFSNVKTASVVGYIIVFGTGILGGFLFQFFLQASSFPRGWITAMELFPGFALYRGLYEFAQYCLNGYFTGTVGMRWKHLNDRDNGIKEVLIIIFVEWLVVLSVAFYLNKVISSGRSPTYTIRNFQKEPQPLLQKPSSERQGSIDFVQMEKSDVLQEKGKVVQLLQESSISLAIVCDNLKKIYPGRDGNTEKHAVRGLSLALPHGECFGVLGPNGAGKTSFINMMTGIIKPSSGTAFVEGFDIQTQMNSIYTSMGVCPQHDLLWETLTGREHLLFYGRLKNLKGAALNQAVEDSLKSVNLFYDGVADKQAGKYSGGMKRRLSVAISLIGDPKVALFPYLHKRIFLNIDSFVIY</sequence>
<dbReference type="PANTHER" id="PTHR19229:SF154">
    <property type="entry name" value="ABC TRANSPORTER A FAMILY MEMBER 3-RELATED"/>
    <property type="match status" value="1"/>
</dbReference>
<dbReference type="InterPro" id="IPR003439">
    <property type="entry name" value="ABC_transporter-like_ATP-bd"/>
</dbReference>
<dbReference type="EMBL" id="OX459124">
    <property type="protein sequence ID" value="CAI9112233.1"/>
    <property type="molecule type" value="Genomic_DNA"/>
</dbReference>
<dbReference type="PROSITE" id="PS00211">
    <property type="entry name" value="ABC_TRANSPORTER_1"/>
    <property type="match status" value="1"/>
</dbReference>
<keyword evidence="3 6" id="KW-0812">Transmembrane</keyword>
<proteinExistence type="inferred from homology"/>
<dbReference type="SUPFAM" id="SSF52540">
    <property type="entry name" value="P-loop containing nucleoside triphosphate hydrolases"/>
    <property type="match status" value="1"/>
</dbReference>
<feature type="transmembrane region" description="Helical" evidence="6">
    <location>
        <begin position="352"/>
        <end position="371"/>
    </location>
</feature>
<organism evidence="9 10">
    <name type="scientific">Oldenlandia corymbosa var. corymbosa</name>
    <dbReference type="NCBI Taxonomy" id="529605"/>
    <lineage>
        <taxon>Eukaryota</taxon>
        <taxon>Viridiplantae</taxon>
        <taxon>Streptophyta</taxon>
        <taxon>Embryophyta</taxon>
        <taxon>Tracheophyta</taxon>
        <taxon>Spermatophyta</taxon>
        <taxon>Magnoliopsida</taxon>
        <taxon>eudicotyledons</taxon>
        <taxon>Gunneridae</taxon>
        <taxon>Pentapetalae</taxon>
        <taxon>asterids</taxon>
        <taxon>lamiids</taxon>
        <taxon>Gentianales</taxon>
        <taxon>Rubiaceae</taxon>
        <taxon>Rubioideae</taxon>
        <taxon>Spermacoceae</taxon>
        <taxon>Hedyotis-Oldenlandia complex</taxon>
        <taxon>Oldenlandia</taxon>
    </lineage>
</organism>
<dbReference type="GO" id="GO:0016887">
    <property type="term" value="F:ATP hydrolysis activity"/>
    <property type="evidence" value="ECO:0007669"/>
    <property type="project" value="InterPro"/>
</dbReference>
<evidence type="ECO:0000256" key="3">
    <source>
        <dbReference type="ARBA" id="ARBA00022692"/>
    </source>
</evidence>
<feature type="transmembrane region" description="Helical" evidence="6">
    <location>
        <begin position="36"/>
        <end position="54"/>
    </location>
</feature>
<keyword evidence="10" id="KW-1185">Reference proteome</keyword>
<dbReference type="GO" id="GO:0005524">
    <property type="term" value="F:ATP binding"/>
    <property type="evidence" value="ECO:0007669"/>
    <property type="project" value="InterPro"/>
</dbReference>
<comment type="subcellular location">
    <subcellularLocation>
        <location evidence="1">Membrane</location>
        <topology evidence="1">Multi-pass membrane protein</topology>
    </subcellularLocation>
</comment>
<gene>
    <name evidence="9" type="ORF">OLC1_LOCUS19468</name>
</gene>
<keyword evidence="4 6" id="KW-1133">Transmembrane helix</keyword>